<dbReference type="AlphaFoldDB" id="A0A4R3NJI8"/>
<dbReference type="RefSeq" id="WP_132313272.1">
    <property type="nucleotide sequence ID" value="NZ_SMAR01000028.1"/>
</dbReference>
<proteinExistence type="predicted"/>
<organism evidence="2 3">
    <name type="scientific">Martelella mediterranea</name>
    <dbReference type="NCBI Taxonomy" id="293089"/>
    <lineage>
        <taxon>Bacteria</taxon>
        <taxon>Pseudomonadati</taxon>
        <taxon>Pseudomonadota</taxon>
        <taxon>Alphaproteobacteria</taxon>
        <taxon>Hyphomicrobiales</taxon>
        <taxon>Aurantimonadaceae</taxon>
        <taxon>Martelella</taxon>
    </lineage>
</organism>
<accession>A0A4R3NJI8</accession>
<evidence type="ECO:0000256" key="1">
    <source>
        <dbReference type="SAM" id="SignalP"/>
    </source>
</evidence>
<dbReference type="OrthoDB" id="7915111at2"/>
<name>A0A4R3NJI8_9HYPH</name>
<reference evidence="2 3" key="1">
    <citation type="submission" date="2019-03" db="EMBL/GenBank/DDBJ databases">
        <title>Freshwater and sediment microbial communities from various areas in North America, analyzing microbe dynamics in response to fracking.</title>
        <authorList>
            <person name="Lamendella R."/>
        </authorList>
    </citation>
    <scope>NUCLEOTIDE SEQUENCE [LARGE SCALE GENOMIC DNA]</scope>
    <source>
        <strain evidence="2 3">175.2</strain>
    </source>
</reference>
<comment type="caution">
    <text evidence="2">The sequence shown here is derived from an EMBL/GenBank/DDBJ whole genome shotgun (WGS) entry which is preliminary data.</text>
</comment>
<keyword evidence="1" id="KW-0732">Signal</keyword>
<keyword evidence="3" id="KW-1185">Reference proteome</keyword>
<feature type="chain" id="PRO_5020909685" description="Outer membrane protein beta-barrel domain-containing protein" evidence="1">
    <location>
        <begin position="30"/>
        <end position="208"/>
    </location>
</feature>
<protein>
    <recommendedName>
        <fullName evidence="4">Outer membrane protein beta-barrel domain-containing protein</fullName>
    </recommendedName>
</protein>
<dbReference type="EMBL" id="SMAR01000028">
    <property type="protein sequence ID" value="TCT35213.1"/>
    <property type="molecule type" value="Genomic_DNA"/>
</dbReference>
<dbReference type="Proteomes" id="UP000295097">
    <property type="component" value="Unassembled WGS sequence"/>
</dbReference>
<evidence type="ECO:0000313" key="2">
    <source>
        <dbReference type="EMBL" id="TCT35213.1"/>
    </source>
</evidence>
<evidence type="ECO:0000313" key="3">
    <source>
        <dbReference type="Proteomes" id="UP000295097"/>
    </source>
</evidence>
<evidence type="ECO:0008006" key="4">
    <source>
        <dbReference type="Google" id="ProtNLM"/>
    </source>
</evidence>
<sequence length="208" mass="21918">MHAIVKKQRLKRASAAALLSVSLPSIAPAADLSDVFYLDLSAGPSTFMLHMDDSSINDALANNYWGIDGRLGLCSKGLIGVCGGLNGFNSLGSTSQTLTSSAGGGETETAIRSVGAYVQAKANLGVITLSPYAGYRQVYGDVSVRNNTQFSTNDIDTGAYYGGIESTIRFLPTNLEVGARFEYGKSTGNAAFTDYSYGAGSAFLRMRF</sequence>
<gene>
    <name evidence="2" type="ORF">EDC90_102838</name>
</gene>
<feature type="signal peptide" evidence="1">
    <location>
        <begin position="1"/>
        <end position="29"/>
    </location>
</feature>